<dbReference type="Pfam" id="PF13365">
    <property type="entry name" value="Trypsin_2"/>
    <property type="match status" value="1"/>
</dbReference>
<proteinExistence type="predicted"/>
<keyword evidence="6" id="KW-1185">Reference proteome</keyword>
<dbReference type="SUPFAM" id="SSF50156">
    <property type="entry name" value="PDZ domain-like"/>
    <property type="match status" value="1"/>
</dbReference>
<dbReference type="InterPro" id="IPR009003">
    <property type="entry name" value="Peptidase_S1_PA"/>
</dbReference>
<reference evidence="5" key="1">
    <citation type="submission" date="2015-05" db="EMBL/GenBank/DDBJ databases">
        <title>Permanent draft genome of Rhodopirellula islandicus K833.</title>
        <authorList>
            <person name="Kizina J."/>
            <person name="Richter M."/>
            <person name="Glockner F.O."/>
            <person name="Harder J."/>
        </authorList>
    </citation>
    <scope>NUCLEOTIDE SEQUENCE [LARGE SCALE GENOMIC DNA]</scope>
    <source>
        <strain evidence="5">K833</strain>
    </source>
</reference>
<dbReference type="GO" id="GO:0004252">
    <property type="term" value="F:serine-type endopeptidase activity"/>
    <property type="evidence" value="ECO:0007669"/>
    <property type="project" value="InterPro"/>
</dbReference>
<keyword evidence="2" id="KW-0378">Hydrolase</keyword>
<name>A0A0J1BN43_RHOIS</name>
<dbReference type="GO" id="GO:0006508">
    <property type="term" value="P:proteolysis"/>
    <property type="evidence" value="ECO:0007669"/>
    <property type="project" value="UniProtKB-KW"/>
</dbReference>
<dbReference type="EMBL" id="LECT01000001">
    <property type="protein sequence ID" value="KLU07883.1"/>
    <property type="molecule type" value="Genomic_DNA"/>
</dbReference>
<dbReference type="AlphaFoldDB" id="A0A0J1BN43"/>
<dbReference type="InterPro" id="IPR041489">
    <property type="entry name" value="PDZ_6"/>
</dbReference>
<dbReference type="Proteomes" id="UP000036367">
    <property type="component" value="Unassembled WGS sequence"/>
</dbReference>
<protein>
    <submittedName>
        <fullName evidence="5">Serine protease MucD/AlgY associated with sigma factor RpoE</fullName>
    </submittedName>
</protein>
<accession>A0A0J1BN43</accession>
<sequence>MSKRERNRVRIGRFLAVMPQRFSKRKLVRRVGRCVESPRSPTADLVGWRPGHPRSSSFPFRVRTFANVIHLQRDECSRALIHGTPLPIADGIPMSFSFRTTARTATLMLLALLSGVHHSPLASAQDGAPERNVIGSGSRLEGPRSGAMLPTSDQVDVARDRLFDELSEEVEHFDRLGNLVRRVSHLVKPSVIHIEAHKTQGSGATAESFDEAGSGVVLDVAGESWVLTNRHVIKGAAADQIVMRTSDGRRWVPEKILMDPNTDVAVMKLSPSIAGIESAERDSIRRGTSSFAKMPPAARLANSDQVQIGDFVIAIGSPFGLSHSVTFGILSAKGRRDLSLGEERIDLQDFFQTDAAINPGNSGGPLLNLRGEVIALNTAIASSSGGSEGIGFAIPINMAARVAQELIVHGRLRRGYLGVTLDPNFAAADLSPASGIYASMKITPDFESRLGSQEEIKLGGARVKDIRPGSPAELAHLQRGDIILQFDSINVEDDDHLVALAGMAQPDQRPISMVILRDGKRYRTEVTLTFQP</sequence>
<dbReference type="Gene3D" id="2.30.42.10">
    <property type="match status" value="1"/>
</dbReference>
<dbReference type="InterPro" id="IPR051201">
    <property type="entry name" value="Chloro_Bact_Ser_Proteases"/>
</dbReference>
<evidence type="ECO:0000256" key="2">
    <source>
        <dbReference type="ARBA" id="ARBA00022801"/>
    </source>
</evidence>
<feature type="domain" description="PDZ" evidence="4">
    <location>
        <begin position="415"/>
        <end position="519"/>
    </location>
</feature>
<evidence type="ECO:0000259" key="4">
    <source>
        <dbReference type="SMART" id="SM00228"/>
    </source>
</evidence>
<dbReference type="PANTHER" id="PTHR43343:SF3">
    <property type="entry name" value="PROTEASE DO-LIKE 8, CHLOROPLASTIC"/>
    <property type="match status" value="1"/>
</dbReference>
<dbReference type="STRING" id="595434.RISK_000062"/>
<dbReference type="SMART" id="SM00228">
    <property type="entry name" value="PDZ"/>
    <property type="match status" value="1"/>
</dbReference>
<feature type="region of interest" description="Disordered" evidence="3">
    <location>
        <begin position="121"/>
        <end position="149"/>
    </location>
</feature>
<dbReference type="Pfam" id="PF17820">
    <property type="entry name" value="PDZ_6"/>
    <property type="match status" value="1"/>
</dbReference>
<dbReference type="InterPro" id="IPR001478">
    <property type="entry name" value="PDZ"/>
</dbReference>
<dbReference type="CDD" id="cd06777">
    <property type="entry name" value="cpPDZ_DegS"/>
    <property type="match status" value="1"/>
</dbReference>
<evidence type="ECO:0000256" key="3">
    <source>
        <dbReference type="SAM" id="MobiDB-lite"/>
    </source>
</evidence>
<dbReference type="PATRIC" id="fig|595434.4.peg.60"/>
<dbReference type="PANTHER" id="PTHR43343">
    <property type="entry name" value="PEPTIDASE S12"/>
    <property type="match status" value="1"/>
</dbReference>
<evidence type="ECO:0000313" key="5">
    <source>
        <dbReference type="EMBL" id="KLU07883.1"/>
    </source>
</evidence>
<dbReference type="Gene3D" id="2.40.10.120">
    <property type="match status" value="1"/>
</dbReference>
<gene>
    <name evidence="5" type="ORF">RISK_000062</name>
</gene>
<dbReference type="InterPro" id="IPR001940">
    <property type="entry name" value="Peptidase_S1C"/>
</dbReference>
<comment type="caution">
    <text evidence="5">The sequence shown here is derived from an EMBL/GenBank/DDBJ whole genome shotgun (WGS) entry which is preliminary data.</text>
</comment>
<dbReference type="PRINTS" id="PR00834">
    <property type="entry name" value="PROTEASES2C"/>
</dbReference>
<keyword evidence="1 5" id="KW-0645">Protease</keyword>
<dbReference type="InterPro" id="IPR036034">
    <property type="entry name" value="PDZ_sf"/>
</dbReference>
<dbReference type="SUPFAM" id="SSF50494">
    <property type="entry name" value="Trypsin-like serine proteases"/>
    <property type="match status" value="1"/>
</dbReference>
<organism evidence="5 6">
    <name type="scientific">Rhodopirellula islandica</name>
    <dbReference type="NCBI Taxonomy" id="595434"/>
    <lineage>
        <taxon>Bacteria</taxon>
        <taxon>Pseudomonadati</taxon>
        <taxon>Planctomycetota</taxon>
        <taxon>Planctomycetia</taxon>
        <taxon>Pirellulales</taxon>
        <taxon>Pirellulaceae</taxon>
        <taxon>Rhodopirellula</taxon>
    </lineage>
</organism>
<evidence type="ECO:0000256" key="1">
    <source>
        <dbReference type="ARBA" id="ARBA00022670"/>
    </source>
</evidence>
<evidence type="ECO:0000313" key="6">
    <source>
        <dbReference type="Proteomes" id="UP000036367"/>
    </source>
</evidence>